<dbReference type="EC" id="4.2.2.2" evidence="5 11"/>
<organism evidence="13 14">
    <name type="scientific">Crotalaria pallida</name>
    <name type="common">Smooth rattlebox</name>
    <name type="synonym">Crotalaria striata</name>
    <dbReference type="NCBI Taxonomy" id="3830"/>
    <lineage>
        <taxon>Eukaryota</taxon>
        <taxon>Viridiplantae</taxon>
        <taxon>Streptophyta</taxon>
        <taxon>Embryophyta</taxon>
        <taxon>Tracheophyta</taxon>
        <taxon>Spermatophyta</taxon>
        <taxon>Magnoliopsida</taxon>
        <taxon>eudicotyledons</taxon>
        <taxon>Gunneridae</taxon>
        <taxon>Pentapetalae</taxon>
        <taxon>rosids</taxon>
        <taxon>fabids</taxon>
        <taxon>Fabales</taxon>
        <taxon>Fabaceae</taxon>
        <taxon>Papilionoideae</taxon>
        <taxon>50 kb inversion clade</taxon>
        <taxon>genistoids sensu lato</taxon>
        <taxon>core genistoids</taxon>
        <taxon>Crotalarieae</taxon>
        <taxon>Crotalaria</taxon>
    </lineage>
</organism>
<comment type="subcellular location">
    <subcellularLocation>
        <location evidence="2">Secreted</location>
        <location evidence="2">Cell wall</location>
    </subcellularLocation>
</comment>
<evidence type="ECO:0000256" key="1">
    <source>
        <dbReference type="ARBA" id="ARBA00000695"/>
    </source>
</evidence>
<evidence type="ECO:0000256" key="9">
    <source>
        <dbReference type="ARBA" id="ARBA00022837"/>
    </source>
</evidence>
<dbReference type="PANTHER" id="PTHR31683">
    <property type="entry name" value="PECTATE LYASE 18-RELATED"/>
    <property type="match status" value="1"/>
</dbReference>
<dbReference type="InterPro" id="IPR011050">
    <property type="entry name" value="Pectin_lyase_fold/virulence"/>
</dbReference>
<dbReference type="Pfam" id="PF00544">
    <property type="entry name" value="Pectate_lyase_4"/>
    <property type="match status" value="1"/>
</dbReference>
<dbReference type="InterPro" id="IPR018082">
    <property type="entry name" value="AmbAllergen"/>
</dbReference>
<dbReference type="SUPFAM" id="SSF51126">
    <property type="entry name" value="Pectin lyase-like"/>
    <property type="match status" value="1"/>
</dbReference>
<dbReference type="InterPro" id="IPR002022">
    <property type="entry name" value="Pec_lyase"/>
</dbReference>
<dbReference type="GO" id="GO:0046872">
    <property type="term" value="F:metal ion binding"/>
    <property type="evidence" value="ECO:0007669"/>
    <property type="project" value="UniProtKB-KW"/>
</dbReference>
<evidence type="ECO:0000256" key="11">
    <source>
        <dbReference type="RuleBase" id="RU361123"/>
    </source>
</evidence>
<evidence type="ECO:0000256" key="7">
    <source>
        <dbReference type="ARBA" id="ARBA00022723"/>
    </source>
</evidence>
<dbReference type="PRINTS" id="PR00807">
    <property type="entry name" value="AMBALLERGEN"/>
</dbReference>
<evidence type="ECO:0000256" key="2">
    <source>
        <dbReference type="ARBA" id="ARBA00004191"/>
    </source>
</evidence>
<proteinExistence type="inferred from homology"/>
<protein>
    <recommendedName>
        <fullName evidence="5 11">Pectate lyase</fullName>
        <ecNumber evidence="5 11">4.2.2.2</ecNumber>
    </recommendedName>
</protein>
<evidence type="ECO:0000259" key="12">
    <source>
        <dbReference type="SMART" id="SM00656"/>
    </source>
</evidence>
<keyword evidence="6" id="KW-0964">Secreted</keyword>
<keyword evidence="8" id="KW-0732">Signal</keyword>
<feature type="domain" description="Pectate lyase" evidence="12">
    <location>
        <begin position="117"/>
        <end position="314"/>
    </location>
</feature>
<evidence type="ECO:0000256" key="6">
    <source>
        <dbReference type="ARBA" id="ARBA00022512"/>
    </source>
</evidence>
<evidence type="ECO:0000313" key="13">
    <source>
        <dbReference type="EMBL" id="KAK7255284.1"/>
    </source>
</evidence>
<dbReference type="InterPro" id="IPR045032">
    <property type="entry name" value="PEL"/>
</dbReference>
<dbReference type="Proteomes" id="UP001372338">
    <property type="component" value="Unassembled WGS sequence"/>
</dbReference>
<evidence type="ECO:0000256" key="8">
    <source>
        <dbReference type="ARBA" id="ARBA00022729"/>
    </source>
</evidence>
<evidence type="ECO:0000256" key="4">
    <source>
        <dbReference type="ARBA" id="ARBA00010980"/>
    </source>
</evidence>
<evidence type="ECO:0000256" key="10">
    <source>
        <dbReference type="ARBA" id="ARBA00023239"/>
    </source>
</evidence>
<dbReference type="PANTHER" id="PTHR31683:SF88">
    <property type="entry name" value="PECTATE LYASE"/>
    <property type="match status" value="1"/>
</dbReference>
<accession>A0AAN9ED92</accession>
<keyword evidence="9 11" id="KW-0106">Calcium</keyword>
<comment type="caution">
    <text evidence="13">The sequence shown here is derived from an EMBL/GenBank/DDBJ whole genome shotgun (WGS) entry which is preliminary data.</text>
</comment>
<reference evidence="13 14" key="1">
    <citation type="submission" date="2024-01" db="EMBL/GenBank/DDBJ databases">
        <title>The genomes of 5 underutilized Papilionoideae crops provide insights into root nodulation and disease resistanc.</title>
        <authorList>
            <person name="Yuan L."/>
        </authorList>
    </citation>
    <scope>NUCLEOTIDE SEQUENCE [LARGE SCALE GENOMIC DNA]</scope>
    <source>
        <strain evidence="13">ZHUSHIDOU_FW_LH</strain>
        <tissue evidence="13">Leaf</tissue>
    </source>
</reference>
<keyword evidence="10 11" id="KW-0456">Lyase</keyword>
<keyword evidence="14" id="KW-1185">Reference proteome</keyword>
<dbReference type="EMBL" id="JAYWIO010000006">
    <property type="protein sequence ID" value="KAK7255284.1"/>
    <property type="molecule type" value="Genomic_DNA"/>
</dbReference>
<comment type="similarity">
    <text evidence="4 11">Belongs to the polysaccharide lyase 1 family.</text>
</comment>
<dbReference type="GO" id="GO:0030570">
    <property type="term" value="F:pectate lyase activity"/>
    <property type="evidence" value="ECO:0007669"/>
    <property type="project" value="UniProtKB-EC"/>
</dbReference>
<dbReference type="AlphaFoldDB" id="A0AAN9ED92"/>
<comment type="catalytic activity">
    <reaction evidence="1 11">
        <text>Eliminative cleavage of (1-&gt;4)-alpha-D-galacturonan to give oligosaccharides with 4-deoxy-alpha-D-galact-4-enuronosyl groups at their non-reducing ends.</text>
        <dbReference type="EC" id="4.2.2.2"/>
    </reaction>
</comment>
<keyword evidence="7 11" id="KW-0479">Metal-binding</keyword>
<dbReference type="Gene3D" id="2.160.20.10">
    <property type="entry name" value="Single-stranded right-handed beta-helix, Pectin lyase-like"/>
    <property type="match status" value="1"/>
</dbReference>
<evidence type="ECO:0000256" key="5">
    <source>
        <dbReference type="ARBA" id="ARBA00012272"/>
    </source>
</evidence>
<sequence length="391" mass="43451">MASQGTKSILDPFVLAIVIATIFVPNLTSAKKSKIDGLKMNVIDKCWRSDLEWRKQRPQLATCSVGYAGKMTNNIGKDLIHYKVTDPNDDPINPKAGTLRYGASVIQGKVWITFQRDMLIKLVRPLLISSFTTIDGRGNDVHIAHNACLMIFKSTNIIIHGLRIHHCKPQAPGMVIGPNGKVVPLGQVDGDAIRLVTASNIWIDHNTLYNCQDGLLDVTRGSTNVTVSNNWFRSQNKVMLLGHDDGFVRDQNMKVTVVYNHFGPNCNQRMPRIRFGYAHVANNLYRGWVQYAIGGSMQPSLKSEANLFIAPTSGSKEVTWRKGNHENGDKWEFHSVRDVFENGASFMATKGGHVKKPNYTKEQAFNVADAKCVRPLTRASGALRCSKTSIC</sequence>
<comment type="pathway">
    <text evidence="3 11">Glycan metabolism; pectin degradation; 2-dehydro-3-deoxy-D-gluconate from pectin: step 2/5.</text>
</comment>
<name>A0AAN9ED92_CROPI</name>
<evidence type="ECO:0000256" key="3">
    <source>
        <dbReference type="ARBA" id="ARBA00005220"/>
    </source>
</evidence>
<dbReference type="SMART" id="SM00656">
    <property type="entry name" value="Amb_all"/>
    <property type="match status" value="1"/>
</dbReference>
<keyword evidence="6" id="KW-0134">Cell wall</keyword>
<comment type="cofactor">
    <cofactor evidence="11">
        <name>Ca(2+)</name>
        <dbReference type="ChEBI" id="CHEBI:29108"/>
    </cofactor>
    <text evidence="11">Binds 1 Ca(2+) ion. Required for its activity.</text>
</comment>
<gene>
    <name evidence="13" type="ORF">RIF29_28691</name>
</gene>
<dbReference type="InterPro" id="IPR012334">
    <property type="entry name" value="Pectin_lyas_fold"/>
</dbReference>
<evidence type="ECO:0000313" key="14">
    <source>
        <dbReference type="Proteomes" id="UP001372338"/>
    </source>
</evidence>